<dbReference type="AlphaFoldDB" id="A0A897NRU8"/>
<name>A0A897NRU8_9EURY</name>
<gene>
    <name evidence="2" type="ORF">HSBGL_4125</name>
</gene>
<evidence type="ECO:0000256" key="1">
    <source>
        <dbReference type="SAM" id="MobiDB-lite"/>
    </source>
</evidence>
<feature type="compositionally biased region" description="Polar residues" evidence="1">
    <location>
        <begin position="78"/>
        <end position="93"/>
    </location>
</feature>
<proteinExistence type="predicted"/>
<keyword evidence="2" id="KW-0614">Plasmid</keyword>
<sequence length="93" mass="10273">MSKRENHTCESSYLTSTIQTRSRLTLRSAGTVTTISTFTTRKNDKAGRGSVDGIGIQTYTIHEIIFTHHRTPVEPTPKTISGQWTTETCAVSS</sequence>
<accession>A0A897NRU8</accession>
<evidence type="ECO:0000313" key="3">
    <source>
        <dbReference type="Proteomes" id="UP000663305"/>
    </source>
</evidence>
<dbReference type="Proteomes" id="UP000663305">
    <property type="component" value="Plasmid pHSR-Bgl01"/>
</dbReference>
<dbReference type="EMBL" id="CP064790">
    <property type="protein sequence ID" value="QSG13539.1"/>
    <property type="molecule type" value="Genomic_DNA"/>
</dbReference>
<feature type="region of interest" description="Disordered" evidence="1">
    <location>
        <begin position="72"/>
        <end position="93"/>
    </location>
</feature>
<geneLocation type="plasmid" evidence="2 3">
    <name>pHSR-Bgl01</name>
</geneLocation>
<organism evidence="2 3">
    <name type="scientific">Halapricum desulfuricans</name>
    <dbReference type="NCBI Taxonomy" id="2841257"/>
    <lineage>
        <taxon>Archaea</taxon>
        <taxon>Methanobacteriati</taxon>
        <taxon>Methanobacteriota</taxon>
        <taxon>Stenosarchaea group</taxon>
        <taxon>Halobacteria</taxon>
        <taxon>Halobacteriales</taxon>
        <taxon>Haloarculaceae</taxon>
        <taxon>Halapricum</taxon>
    </lineage>
</organism>
<protein>
    <submittedName>
        <fullName evidence="2">Uncharacterized protein</fullName>
    </submittedName>
</protein>
<evidence type="ECO:0000313" key="2">
    <source>
        <dbReference type="EMBL" id="QSG13539.1"/>
    </source>
</evidence>
<reference evidence="2" key="1">
    <citation type="submission" date="2020-11" db="EMBL/GenBank/DDBJ databases">
        <title>Carbohydrate-dependent, anaerobic sulfur respiration: A novel catabolism in halophilic archaea.</title>
        <authorList>
            <person name="Sorokin D.Y."/>
            <person name="Messina E."/>
            <person name="Smedile F."/>
            <person name="La Cono V."/>
            <person name="Hallsworth J.E."/>
            <person name="Yakimov M.M."/>
        </authorList>
    </citation>
    <scope>NUCLEOTIDE SEQUENCE</scope>
    <source>
        <strain evidence="2">HSR-Bgl</strain>
        <plasmid evidence="2">pHSR-Bgl01</plasmid>
    </source>
</reference>